<keyword evidence="2" id="KW-1185">Reference proteome</keyword>
<proteinExistence type="predicted"/>
<dbReference type="EMBL" id="JAHYIQ010000029">
    <property type="protein sequence ID" value="KAK1120728.1"/>
    <property type="molecule type" value="Genomic_DNA"/>
</dbReference>
<evidence type="ECO:0000313" key="1">
    <source>
        <dbReference type="EMBL" id="KAK1120728.1"/>
    </source>
</evidence>
<protein>
    <submittedName>
        <fullName evidence="1">Uncharacterized protein</fullName>
    </submittedName>
</protein>
<dbReference type="Proteomes" id="UP001177670">
    <property type="component" value="Unassembled WGS sequence"/>
</dbReference>
<sequence length="62" mass="6729">MILGTCLWAGFLRRSWRPALVKGSTHLTSTWGSLGFCFGRLRSSETGCERVSGQPGEAISVI</sequence>
<comment type="caution">
    <text evidence="1">The sequence shown here is derived from an EMBL/GenBank/DDBJ whole genome shotgun (WGS) entry which is preliminary data.</text>
</comment>
<dbReference type="AlphaFoldDB" id="A0AA40FKV5"/>
<reference evidence="1" key="1">
    <citation type="submission" date="2021-10" db="EMBL/GenBank/DDBJ databases">
        <title>Melipona bicolor Genome sequencing and assembly.</title>
        <authorList>
            <person name="Araujo N.S."/>
            <person name="Arias M.C."/>
        </authorList>
    </citation>
    <scope>NUCLEOTIDE SEQUENCE</scope>
    <source>
        <strain evidence="1">USP_2M_L1-L4_2017</strain>
        <tissue evidence="1">Whole body</tissue>
    </source>
</reference>
<accession>A0AA40FKV5</accession>
<name>A0AA40FKV5_9HYME</name>
<gene>
    <name evidence="1" type="ORF">K0M31_010932</name>
</gene>
<evidence type="ECO:0000313" key="2">
    <source>
        <dbReference type="Proteomes" id="UP001177670"/>
    </source>
</evidence>
<organism evidence="1 2">
    <name type="scientific">Melipona bicolor</name>
    <dbReference type="NCBI Taxonomy" id="60889"/>
    <lineage>
        <taxon>Eukaryota</taxon>
        <taxon>Metazoa</taxon>
        <taxon>Ecdysozoa</taxon>
        <taxon>Arthropoda</taxon>
        <taxon>Hexapoda</taxon>
        <taxon>Insecta</taxon>
        <taxon>Pterygota</taxon>
        <taxon>Neoptera</taxon>
        <taxon>Endopterygota</taxon>
        <taxon>Hymenoptera</taxon>
        <taxon>Apocrita</taxon>
        <taxon>Aculeata</taxon>
        <taxon>Apoidea</taxon>
        <taxon>Anthophila</taxon>
        <taxon>Apidae</taxon>
        <taxon>Melipona</taxon>
    </lineage>
</organism>